<evidence type="ECO:0000256" key="3">
    <source>
        <dbReference type="ARBA" id="ARBA00012835"/>
    </source>
</evidence>
<keyword evidence="9 13" id="KW-0648">Protein biosynthesis</keyword>
<dbReference type="SUPFAM" id="SSF47616">
    <property type="entry name" value="GST C-terminal domain-like"/>
    <property type="match status" value="1"/>
</dbReference>
<accession>C5FTG7</accession>
<evidence type="ECO:0000256" key="10">
    <source>
        <dbReference type="ARBA" id="ARBA00023146"/>
    </source>
</evidence>
<keyword evidence="6 13" id="KW-0436">Ligase</keyword>
<protein>
    <recommendedName>
        <fullName evidence="3">glutamate--tRNA ligase</fullName>
        <ecNumber evidence="3">6.1.1.17</ecNumber>
    </recommendedName>
    <alternativeName>
        <fullName evidence="11">Glutamyl-tRNA synthetase</fullName>
    </alternativeName>
</protein>
<dbReference type="GO" id="GO:0005829">
    <property type="term" value="C:cytosol"/>
    <property type="evidence" value="ECO:0007669"/>
    <property type="project" value="TreeGrafter"/>
</dbReference>
<dbReference type="InterPro" id="IPR020056">
    <property type="entry name" value="Rbsml_bL25/Gln-tRNA_synth_N"/>
</dbReference>
<dbReference type="InterPro" id="IPR014729">
    <property type="entry name" value="Rossmann-like_a/b/a_fold"/>
</dbReference>
<evidence type="ECO:0000256" key="1">
    <source>
        <dbReference type="ARBA" id="ARBA00004496"/>
    </source>
</evidence>
<keyword evidence="8 13" id="KW-0067">ATP-binding</keyword>
<dbReference type="EMBL" id="DS995705">
    <property type="protein sequence ID" value="EEQ33170.1"/>
    <property type="molecule type" value="Genomic_DNA"/>
</dbReference>
<feature type="signal peptide" evidence="14">
    <location>
        <begin position="1"/>
        <end position="30"/>
    </location>
</feature>
<organism evidence="18 19">
    <name type="scientific">Arthroderma otae (strain ATCC MYA-4605 / CBS 113480)</name>
    <name type="common">Microsporum canis</name>
    <dbReference type="NCBI Taxonomy" id="554155"/>
    <lineage>
        <taxon>Eukaryota</taxon>
        <taxon>Fungi</taxon>
        <taxon>Dikarya</taxon>
        <taxon>Ascomycota</taxon>
        <taxon>Pezizomycotina</taxon>
        <taxon>Eurotiomycetes</taxon>
        <taxon>Eurotiomycetidae</taxon>
        <taxon>Onygenales</taxon>
        <taxon>Arthrodermataceae</taxon>
        <taxon>Microsporum</taxon>
    </lineage>
</organism>
<dbReference type="InterPro" id="IPR020058">
    <property type="entry name" value="Glu/Gln-tRNA-synth_Ib_cat-dom"/>
</dbReference>
<dbReference type="Pfam" id="PF00749">
    <property type="entry name" value="tRNA-synt_1c"/>
    <property type="match status" value="1"/>
</dbReference>
<dbReference type="FunFam" id="1.10.1160.10:FF:000001">
    <property type="entry name" value="Glutamine--tRNA ligase"/>
    <property type="match status" value="1"/>
</dbReference>
<dbReference type="InterPro" id="IPR036282">
    <property type="entry name" value="Glutathione-S-Trfase_C_sf"/>
</dbReference>
<dbReference type="VEuPathDB" id="FungiDB:MCYG_05989"/>
<comment type="catalytic activity">
    <reaction evidence="12">
        <text>tRNA(Glu) + L-glutamate + ATP = L-glutamyl-tRNA(Glu) + AMP + diphosphate</text>
        <dbReference type="Rhea" id="RHEA:23540"/>
        <dbReference type="Rhea" id="RHEA-COMP:9663"/>
        <dbReference type="Rhea" id="RHEA-COMP:9680"/>
        <dbReference type="ChEBI" id="CHEBI:29985"/>
        <dbReference type="ChEBI" id="CHEBI:30616"/>
        <dbReference type="ChEBI" id="CHEBI:33019"/>
        <dbReference type="ChEBI" id="CHEBI:78442"/>
        <dbReference type="ChEBI" id="CHEBI:78520"/>
        <dbReference type="ChEBI" id="CHEBI:456215"/>
        <dbReference type="EC" id="6.1.1.17"/>
    </reaction>
</comment>
<dbReference type="HOGENOM" id="CLU_001882_1_2_1"/>
<dbReference type="OMA" id="ANRYFFV"/>
<dbReference type="PROSITE" id="PS00178">
    <property type="entry name" value="AA_TRNA_LIGASE_I"/>
    <property type="match status" value="1"/>
</dbReference>
<dbReference type="FunFam" id="2.40.240.10:FF:000004">
    <property type="entry name" value="Glutamyl-tRNA synthetase, cytoplasmic"/>
    <property type="match status" value="1"/>
</dbReference>
<dbReference type="eggNOG" id="KOG1147">
    <property type="taxonomic scope" value="Eukaryota"/>
</dbReference>
<keyword evidence="10 13" id="KW-0030">Aminoacyl-tRNA synthetase</keyword>
<comment type="subcellular location">
    <subcellularLocation>
        <location evidence="1">Cytoplasm</location>
    </subcellularLocation>
</comment>
<dbReference type="FunFam" id="3.40.50.620:FF:000037">
    <property type="entry name" value="Glutamine--tRNA ligase cytoplasmic"/>
    <property type="match status" value="1"/>
</dbReference>
<dbReference type="EC" id="6.1.1.17" evidence="3"/>
<dbReference type="Pfam" id="PF03950">
    <property type="entry name" value="tRNA-synt_1c_C"/>
    <property type="match status" value="1"/>
</dbReference>
<evidence type="ECO:0000259" key="15">
    <source>
        <dbReference type="Pfam" id="PF00749"/>
    </source>
</evidence>
<dbReference type="InterPro" id="IPR020059">
    <property type="entry name" value="Glu/Gln-tRNA-synth_Ib_codon-bd"/>
</dbReference>
<dbReference type="InterPro" id="IPR020061">
    <property type="entry name" value="Glu_tRNA_lig_a-bdl"/>
</dbReference>
<evidence type="ECO:0000256" key="12">
    <source>
        <dbReference type="ARBA" id="ARBA00048351"/>
    </source>
</evidence>
<keyword evidence="19" id="KW-1185">Reference proteome</keyword>
<feature type="domain" description="Glutamyl/glutaminyl-tRNA synthetase class Ib catalytic" evidence="15">
    <location>
        <begin position="195"/>
        <end position="499"/>
    </location>
</feature>
<comment type="similarity">
    <text evidence="2">Belongs to the class-I aminoacyl-tRNA synthetase family. Glutamate--tRNA ligase type 2 subfamily.</text>
</comment>
<evidence type="ECO:0000256" key="9">
    <source>
        <dbReference type="ARBA" id="ARBA00022917"/>
    </source>
</evidence>
<dbReference type="STRING" id="554155.C5FTG7"/>
<evidence type="ECO:0000259" key="17">
    <source>
        <dbReference type="Pfam" id="PF20974"/>
    </source>
</evidence>
<dbReference type="GO" id="GO:0006424">
    <property type="term" value="P:glutamyl-tRNA aminoacylation"/>
    <property type="evidence" value="ECO:0007669"/>
    <property type="project" value="InterPro"/>
</dbReference>
<evidence type="ECO:0000256" key="6">
    <source>
        <dbReference type="ARBA" id="ARBA00022598"/>
    </source>
</evidence>
<dbReference type="HAMAP" id="MF_02076">
    <property type="entry name" value="Glu_tRNA_synth_type2"/>
    <property type="match status" value="1"/>
</dbReference>
<evidence type="ECO:0000256" key="7">
    <source>
        <dbReference type="ARBA" id="ARBA00022741"/>
    </source>
</evidence>
<evidence type="ECO:0000256" key="14">
    <source>
        <dbReference type="SAM" id="SignalP"/>
    </source>
</evidence>
<evidence type="ECO:0000256" key="4">
    <source>
        <dbReference type="ARBA" id="ARBA00022490"/>
    </source>
</evidence>
<dbReference type="Gene3D" id="1.10.1160.10">
    <property type="entry name" value="Glutamyl-trna Synthetase, Domain 2"/>
    <property type="match status" value="1"/>
</dbReference>
<dbReference type="OrthoDB" id="10250478at2759"/>
<dbReference type="InterPro" id="IPR000924">
    <property type="entry name" value="Glu/Gln-tRNA-synth"/>
</dbReference>
<dbReference type="Pfam" id="PF20974">
    <property type="entry name" value="tRNA-synt_1c_C2"/>
    <property type="match status" value="1"/>
</dbReference>
<evidence type="ECO:0000256" key="5">
    <source>
        <dbReference type="ARBA" id="ARBA00022553"/>
    </source>
</evidence>
<dbReference type="Gene3D" id="3.40.50.620">
    <property type="entry name" value="HUPs"/>
    <property type="match status" value="1"/>
</dbReference>
<dbReference type="PANTHER" id="PTHR43097:SF5">
    <property type="entry name" value="GLUTAMATE--TRNA LIGASE"/>
    <property type="match status" value="1"/>
</dbReference>
<dbReference type="GeneID" id="9224809"/>
<name>C5FTG7_ARTOC</name>
<dbReference type="GO" id="GO:0004818">
    <property type="term" value="F:glutamate-tRNA ligase activity"/>
    <property type="evidence" value="ECO:0007669"/>
    <property type="project" value="UniProtKB-EC"/>
</dbReference>
<evidence type="ECO:0000256" key="13">
    <source>
        <dbReference type="RuleBase" id="RU363037"/>
    </source>
</evidence>
<dbReference type="InterPro" id="IPR049437">
    <property type="entry name" value="tRNA-synt_1c_C2"/>
</dbReference>
<dbReference type="SUPFAM" id="SSF50715">
    <property type="entry name" value="Ribosomal protein L25-like"/>
    <property type="match status" value="1"/>
</dbReference>
<dbReference type="InterPro" id="IPR050132">
    <property type="entry name" value="Gln/Glu-tRNA_Ligase"/>
</dbReference>
<dbReference type="Gene3D" id="3.90.800.10">
    <property type="entry name" value="Glutamyl-tRNA Synthetase, Domain 3"/>
    <property type="match status" value="1"/>
</dbReference>
<reference evidence="19" key="1">
    <citation type="journal article" date="2012" name="MBio">
        <title>Comparative genome analysis of Trichophyton rubrum and related dermatophytes reveals candidate genes involved in infection.</title>
        <authorList>
            <person name="Martinez D.A."/>
            <person name="Oliver B.G."/>
            <person name="Graeser Y."/>
            <person name="Goldberg J.M."/>
            <person name="Li W."/>
            <person name="Martinez-Rossi N.M."/>
            <person name="Monod M."/>
            <person name="Shelest E."/>
            <person name="Barton R.C."/>
            <person name="Birch E."/>
            <person name="Brakhage A.A."/>
            <person name="Chen Z."/>
            <person name="Gurr S.J."/>
            <person name="Heiman D."/>
            <person name="Heitman J."/>
            <person name="Kosti I."/>
            <person name="Rossi A."/>
            <person name="Saif S."/>
            <person name="Samalova M."/>
            <person name="Saunders C.W."/>
            <person name="Shea T."/>
            <person name="Summerbell R.C."/>
            <person name="Xu J."/>
            <person name="Young S."/>
            <person name="Zeng Q."/>
            <person name="Birren B.W."/>
            <person name="Cuomo C.A."/>
            <person name="White T.C."/>
        </authorList>
    </citation>
    <scope>NUCLEOTIDE SEQUENCE [LARGE SCALE GENOMIC DNA]</scope>
    <source>
        <strain evidence="19">ATCC MYA-4605 / CBS 113480</strain>
    </source>
</reference>
<evidence type="ECO:0000259" key="16">
    <source>
        <dbReference type="Pfam" id="PF03950"/>
    </source>
</evidence>
<dbReference type="NCBIfam" id="TIGR00463">
    <property type="entry name" value="gltX_arch"/>
    <property type="match status" value="1"/>
</dbReference>
<dbReference type="PANTHER" id="PTHR43097">
    <property type="entry name" value="GLUTAMINE-TRNA LIGASE"/>
    <property type="match status" value="1"/>
</dbReference>
<dbReference type="InterPro" id="IPR001412">
    <property type="entry name" value="aa-tRNA-synth_I_CS"/>
</dbReference>
<dbReference type="SUPFAM" id="SSF52374">
    <property type="entry name" value="Nucleotidylyl transferase"/>
    <property type="match status" value="1"/>
</dbReference>
<evidence type="ECO:0000256" key="11">
    <source>
        <dbReference type="ARBA" id="ARBA00030865"/>
    </source>
</evidence>
<dbReference type="InterPro" id="IPR011035">
    <property type="entry name" value="Ribosomal_bL25/Gln-tRNA_synth"/>
</dbReference>
<keyword evidence="7 13" id="KW-0547">Nucleotide-binding</keyword>
<keyword evidence="14" id="KW-0732">Signal</keyword>
<dbReference type="InterPro" id="IPR004526">
    <property type="entry name" value="Glu-tRNA-synth_arc/euk"/>
</dbReference>
<evidence type="ECO:0000256" key="8">
    <source>
        <dbReference type="ARBA" id="ARBA00022840"/>
    </source>
</evidence>
<feature type="domain" description="tRNA synthetases class I (E and Q) anti-codon binding" evidence="17">
    <location>
        <begin position="606"/>
        <end position="679"/>
    </location>
</feature>
<dbReference type="Gene3D" id="2.40.240.10">
    <property type="entry name" value="Ribosomal Protein L25, Chain P"/>
    <property type="match status" value="2"/>
</dbReference>
<dbReference type="GO" id="GO:0017102">
    <property type="term" value="C:methionyl glutamyl tRNA synthetase complex"/>
    <property type="evidence" value="ECO:0007669"/>
    <property type="project" value="TreeGrafter"/>
</dbReference>
<sequence>MAVLTVASKANHSLLLPALLAAEYVSLTDTNTPISTVLETVESVGPAKEYLKLSTQDGVLIYDQDVYGYLRENFPTAQVLEWITRSLDLSPVNFKSVEQPLRELENHLSLRSFIIGYSLTLADITVWGAIRGNKVSMSTIKQQSGNILRWFTLIESLNPWMSRVAFDLEAPAREKRVAMSAAGASYDIGLDTQRIVTRFPPEPSGYLHIGHAKAALLNDYFAHKQPGGTLICRFDDTNPSKETSEFQDAILHDLQLLGITPDKVSFSSNYFGQMFELCVKLVSEGKAYADNTDKEVMNQERRDGVASKCRELTVKESLYYLTQMKLDTPEGRGWCIRAKISVDDPNKAMRDPVIYRYNSQPHHRTGNTWKIYPTYDFCAPILDSIEGITYALRTNEYRDRNPQYTWIQQALGLREVMIWDFSRMNFVRTVLSKRKLALLVEKGAVWGWDDPRMPTIRGIRRRGMTIPALREFILKQGPSRNIINLDWTSIWAANKKIIDPIAPRFTAILKENIVFTTVSGAMEETLVEQRRKHPKNPDLGTKSVVYSSKIYLEQEDAQSFSLNEEITLMNWGNAVVRQVTRNEMKKISHIELELHLAGDVKKTSKKITWLSQDQGLVPVELVDFDSIITKDKLEKDDDISPFINWNSEFRSYVWADFNTGELREDDIIQFERKGYYRVDRPFSGGRSATFFSVPTGKTL</sequence>
<feature type="domain" description="Glutamyl/glutaminyl-tRNA synthetase class Ib anti-codon binding" evidence="16">
    <location>
        <begin position="502"/>
        <end position="594"/>
    </location>
</feature>
<evidence type="ECO:0000313" key="19">
    <source>
        <dbReference type="Proteomes" id="UP000002035"/>
    </source>
</evidence>
<evidence type="ECO:0000256" key="2">
    <source>
        <dbReference type="ARBA" id="ARBA00008927"/>
    </source>
</evidence>
<dbReference type="FunFam" id="3.90.800.10:FF:000001">
    <property type="entry name" value="Glutamine--tRNA ligase"/>
    <property type="match status" value="1"/>
</dbReference>
<keyword evidence="5" id="KW-0597">Phosphoprotein</keyword>
<dbReference type="AlphaFoldDB" id="C5FTG7"/>
<gene>
    <name evidence="18" type="ORF">MCYG_05989</name>
</gene>
<dbReference type="GO" id="GO:0005524">
    <property type="term" value="F:ATP binding"/>
    <property type="evidence" value="ECO:0007669"/>
    <property type="project" value="UniProtKB-KW"/>
</dbReference>
<proteinExistence type="inferred from homology"/>
<dbReference type="Proteomes" id="UP000002035">
    <property type="component" value="Unassembled WGS sequence"/>
</dbReference>
<feature type="chain" id="PRO_5002949671" description="glutamate--tRNA ligase" evidence="14">
    <location>
        <begin position="31"/>
        <end position="699"/>
    </location>
</feature>
<keyword evidence="4" id="KW-0963">Cytoplasm</keyword>
<dbReference type="PRINTS" id="PR00987">
    <property type="entry name" value="TRNASYNTHGLU"/>
</dbReference>
<dbReference type="Gene3D" id="1.20.1050.10">
    <property type="match status" value="1"/>
</dbReference>
<dbReference type="RefSeq" id="XP_002846120.1">
    <property type="nucleotide sequence ID" value="XM_002846074.1"/>
</dbReference>
<evidence type="ECO:0000313" key="18">
    <source>
        <dbReference type="EMBL" id="EEQ33170.1"/>
    </source>
</evidence>